<keyword evidence="3" id="KW-1185">Reference proteome</keyword>
<dbReference type="Proteomes" id="UP001165082">
    <property type="component" value="Unassembled WGS sequence"/>
</dbReference>
<dbReference type="OrthoDB" id="10507586at2759"/>
<reference evidence="2" key="1">
    <citation type="submission" date="2022-07" db="EMBL/GenBank/DDBJ databases">
        <title>Genome analysis of Parmales, a sister group of diatoms, reveals the evolutionary specialization of diatoms from phago-mixotrophs to photoautotrophs.</title>
        <authorList>
            <person name="Ban H."/>
            <person name="Sato S."/>
            <person name="Yoshikawa S."/>
            <person name="Kazumasa Y."/>
            <person name="Nakamura Y."/>
            <person name="Ichinomiya M."/>
            <person name="Saitoh K."/>
            <person name="Sato N."/>
            <person name="Blanc-Mathieu R."/>
            <person name="Endo H."/>
            <person name="Kuwata A."/>
            <person name="Ogata H."/>
        </authorList>
    </citation>
    <scope>NUCLEOTIDE SEQUENCE</scope>
</reference>
<evidence type="ECO:0000313" key="3">
    <source>
        <dbReference type="Proteomes" id="UP001165082"/>
    </source>
</evidence>
<evidence type="ECO:0000313" key="2">
    <source>
        <dbReference type="EMBL" id="GMH61302.1"/>
    </source>
</evidence>
<gene>
    <name evidence="2" type="ORF">TrRE_jg4067</name>
</gene>
<evidence type="ECO:0000256" key="1">
    <source>
        <dbReference type="SAM" id="MobiDB-lite"/>
    </source>
</evidence>
<protein>
    <submittedName>
        <fullName evidence="2">Uncharacterized protein</fullName>
    </submittedName>
</protein>
<name>A0A9W6ZVQ5_9STRA</name>
<accession>A0A9W6ZVQ5</accession>
<feature type="region of interest" description="Disordered" evidence="1">
    <location>
        <begin position="18"/>
        <end position="78"/>
    </location>
</feature>
<feature type="region of interest" description="Disordered" evidence="1">
    <location>
        <begin position="131"/>
        <end position="151"/>
    </location>
</feature>
<organism evidence="2 3">
    <name type="scientific">Triparma retinervis</name>
    <dbReference type="NCBI Taxonomy" id="2557542"/>
    <lineage>
        <taxon>Eukaryota</taxon>
        <taxon>Sar</taxon>
        <taxon>Stramenopiles</taxon>
        <taxon>Ochrophyta</taxon>
        <taxon>Bolidophyceae</taxon>
        <taxon>Parmales</taxon>
        <taxon>Triparmaceae</taxon>
        <taxon>Triparma</taxon>
    </lineage>
</organism>
<sequence>MENVKVSKTTRALSTFRGVGRSMRGKTKSLRSMISGVGGASTGETGIDNSSPGGIDESSPAAAETSPISPPSPGPEQPAKVVRLAFADATYLEFSPIPPSSITMFYNALSKQIGSYRRMVSASSMDNIEARDEEDEALSKHHGPDNSSYQSSNLEAMLDTKVLATSISLPSRPTSATISTTFTSFSMSTTSPSITESTTGRPPSQQMLPLAEAAIKNHMKLDRLVSSKNLTEEQADEARKRMLYHKQYESTSAVPSPSATISPVREQVPTTTTVIPIEAAIKRAQALSKSQSSSFHLRNSADEEELLMEQNLEAALDRMVVSTNISSPSPITQKKKPL</sequence>
<proteinExistence type="predicted"/>
<feature type="compositionally biased region" description="Polar residues" evidence="1">
    <location>
        <begin position="42"/>
        <end position="52"/>
    </location>
</feature>
<dbReference type="EMBL" id="BRXZ01001068">
    <property type="protein sequence ID" value="GMH61302.1"/>
    <property type="molecule type" value="Genomic_DNA"/>
</dbReference>
<dbReference type="AlphaFoldDB" id="A0A9W6ZVQ5"/>
<comment type="caution">
    <text evidence="2">The sequence shown here is derived from an EMBL/GenBank/DDBJ whole genome shotgun (WGS) entry which is preliminary data.</text>
</comment>